<name>A0ABQ6MKP3_9STRA</name>
<evidence type="ECO:0000313" key="4">
    <source>
        <dbReference type="Proteomes" id="UP001165060"/>
    </source>
</evidence>
<organism evidence="3 4">
    <name type="scientific">Tetraparma gracilis</name>
    <dbReference type="NCBI Taxonomy" id="2962635"/>
    <lineage>
        <taxon>Eukaryota</taxon>
        <taxon>Sar</taxon>
        <taxon>Stramenopiles</taxon>
        <taxon>Ochrophyta</taxon>
        <taxon>Bolidophyceae</taxon>
        <taxon>Parmales</taxon>
        <taxon>Triparmaceae</taxon>
        <taxon>Tetraparma</taxon>
    </lineage>
</organism>
<evidence type="ECO:0000313" key="3">
    <source>
        <dbReference type="EMBL" id="GMI27646.1"/>
    </source>
</evidence>
<dbReference type="Gene3D" id="3.40.30.10">
    <property type="entry name" value="Glutaredoxin"/>
    <property type="match status" value="1"/>
</dbReference>
<dbReference type="SUPFAM" id="SSF52833">
    <property type="entry name" value="Thioredoxin-like"/>
    <property type="match status" value="1"/>
</dbReference>
<dbReference type="PROSITE" id="PS51354">
    <property type="entry name" value="GLUTAREDOXIN_2"/>
    <property type="match status" value="1"/>
</dbReference>
<dbReference type="Proteomes" id="UP001165060">
    <property type="component" value="Unassembled WGS sequence"/>
</dbReference>
<dbReference type="Pfam" id="PF00462">
    <property type="entry name" value="Glutaredoxin"/>
    <property type="match status" value="1"/>
</dbReference>
<feature type="domain" description="Glutaredoxin" evidence="2">
    <location>
        <begin position="195"/>
        <end position="252"/>
    </location>
</feature>
<reference evidence="3 4" key="1">
    <citation type="journal article" date="2023" name="Commun. Biol.">
        <title>Genome analysis of Parmales, the sister group of diatoms, reveals the evolutionary specialization of diatoms from phago-mixotrophs to photoautotrophs.</title>
        <authorList>
            <person name="Ban H."/>
            <person name="Sato S."/>
            <person name="Yoshikawa S."/>
            <person name="Yamada K."/>
            <person name="Nakamura Y."/>
            <person name="Ichinomiya M."/>
            <person name="Sato N."/>
            <person name="Blanc-Mathieu R."/>
            <person name="Endo H."/>
            <person name="Kuwata A."/>
            <person name="Ogata H."/>
        </authorList>
    </citation>
    <scope>NUCLEOTIDE SEQUENCE [LARGE SCALE GENOMIC DNA]</scope>
</reference>
<accession>A0ABQ6MKP3</accession>
<sequence>MEIPSIAEYLSSPPAPKKLAAVYAVSSPAAAVQYIGVTRDLRGSLSKHLAVSPSLATSASAHVFPRPSRAAMSALQASLLSRCPSPPPGNADPSGEWARPPLSDAEAEQKLKLRQASADGTLADEDPEAWSAVVRKSMKGGDGFDGSEADLLDASIGKDAESTARGAALRRAAGDWGAAVEEQTLRAAGQFADLEMYVGAGCPHCERMRGALSAKNLVWQEFDVKGEYPGASEDQTRRLRHASWNTVPQLYVVRRPPYNGRDSETLVGGADDMLEKMRTPLWDYWIGE</sequence>
<evidence type="ECO:0000259" key="2">
    <source>
        <dbReference type="Pfam" id="PF00462"/>
    </source>
</evidence>
<gene>
    <name evidence="3" type="ORF">TeGR_g613</name>
</gene>
<protein>
    <recommendedName>
        <fullName evidence="2">Glutaredoxin domain-containing protein</fullName>
    </recommendedName>
</protein>
<dbReference type="InterPro" id="IPR036249">
    <property type="entry name" value="Thioredoxin-like_sf"/>
</dbReference>
<dbReference type="EMBL" id="BRYB01001521">
    <property type="protein sequence ID" value="GMI27646.1"/>
    <property type="molecule type" value="Genomic_DNA"/>
</dbReference>
<dbReference type="CDD" id="cd02066">
    <property type="entry name" value="GRX_family"/>
    <property type="match status" value="1"/>
</dbReference>
<proteinExistence type="predicted"/>
<comment type="caution">
    <text evidence="3">The sequence shown here is derived from an EMBL/GenBank/DDBJ whole genome shotgun (WGS) entry which is preliminary data.</text>
</comment>
<keyword evidence="4" id="KW-1185">Reference proteome</keyword>
<feature type="region of interest" description="Disordered" evidence="1">
    <location>
        <begin position="80"/>
        <end position="106"/>
    </location>
</feature>
<dbReference type="InterPro" id="IPR002109">
    <property type="entry name" value="Glutaredoxin"/>
</dbReference>
<evidence type="ECO:0000256" key="1">
    <source>
        <dbReference type="SAM" id="MobiDB-lite"/>
    </source>
</evidence>